<accession>A0A2G6K9W8</accession>
<dbReference type="AlphaFoldDB" id="A0A2G6K9W8"/>
<gene>
    <name evidence="3" type="ORF">CSA55_04935</name>
</gene>
<dbReference type="EMBL" id="PDSL01000066">
    <property type="protein sequence ID" value="PIE31772.1"/>
    <property type="molecule type" value="Genomic_DNA"/>
</dbReference>
<reference evidence="3 4" key="1">
    <citation type="submission" date="2017-10" db="EMBL/GenBank/DDBJ databases">
        <title>Novel microbial diversity and functional potential in the marine mammal oral microbiome.</title>
        <authorList>
            <person name="Dudek N.K."/>
            <person name="Sun C.L."/>
            <person name="Burstein D."/>
            <person name="Kantor R.S."/>
            <person name="Aliaga Goltsman D.S."/>
            <person name="Bik E.M."/>
            <person name="Thomas B.C."/>
            <person name="Banfield J.F."/>
            <person name="Relman D.A."/>
        </authorList>
    </citation>
    <scope>NUCLEOTIDE SEQUENCE [LARGE SCALE GENOMIC DNA]</scope>
    <source>
        <strain evidence="3">DOLJORAL78_61_10</strain>
    </source>
</reference>
<evidence type="ECO:0000313" key="3">
    <source>
        <dbReference type="EMBL" id="PIE31772.1"/>
    </source>
</evidence>
<keyword evidence="2" id="KW-0732">Signal</keyword>
<feature type="signal peptide" evidence="2">
    <location>
        <begin position="1"/>
        <end position="17"/>
    </location>
</feature>
<evidence type="ECO:0008006" key="5">
    <source>
        <dbReference type="Google" id="ProtNLM"/>
    </source>
</evidence>
<proteinExistence type="predicted"/>
<organism evidence="3 4">
    <name type="scientific">Ilumatobacter coccineus</name>
    <dbReference type="NCBI Taxonomy" id="467094"/>
    <lineage>
        <taxon>Bacteria</taxon>
        <taxon>Bacillati</taxon>
        <taxon>Actinomycetota</taxon>
        <taxon>Acidimicrobiia</taxon>
        <taxon>Acidimicrobiales</taxon>
        <taxon>Ilumatobacteraceae</taxon>
        <taxon>Ilumatobacter</taxon>
    </lineage>
</organism>
<protein>
    <recommendedName>
        <fullName evidence="5">SnoaL-like domain-containing protein</fullName>
    </recommendedName>
</protein>
<comment type="caution">
    <text evidence="3">The sequence shown here is derived from an EMBL/GenBank/DDBJ whole genome shotgun (WGS) entry which is preliminary data.</text>
</comment>
<evidence type="ECO:0000256" key="2">
    <source>
        <dbReference type="SAM" id="SignalP"/>
    </source>
</evidence>
<feature type="region of interest" description="Disordered" evidence="1">
    <location>
        <begin position="47"/>
        <end position="76"/>
    </location>
</feature>
<sequence length="236" mass="25852">MRFAPWAIILAALIAPAACSSSDESTNSTDATTIATVATTAPATTLAPTTTAATTTTTAPSTTLPTITTPTTTSRVVPRPAELTVEEFEVYTTNYNQLLDTIEASQEAWLAFTHDPFNDELADAYLSYHIEPMLTAVHQGIEEHRVNNYFTELSGREAFAIDPLSVEFDDDYTEAVALACETDGVRFFQTQADGTSVLLNDNLSYTRWSYGLVKQNDKWMISTRTRNEEANEVPCA</sequence>
<evidence type="ECO:0000256" key="1">
    <source>
        <dbReference type="SAM" id="MobiDB-lite"/>
    </source>
</evidence>
<evidence type="ECO:0000313" key="4">
    <source>
        <dbReference type="Proteomes" id="UP000230914"/>
    </source>
</evidence>
<dbReference type="Proteomes" id="UP000230914">
    <property type="component" value="Unassembled WGS sequence"/>
</dbReference>
<feature type="chain" id="PRO_5039171831" description="SnoaL-like domain-containing protein" evidence="2">
    <location>
        <begin position="18"/>
        <end position="236"/>
    </location>
</feature>
<name>A0A2G6K9W8_9ACTN</name>